<feature type="coiled-coil region" evidence="1">
    <location>
        <begin position="135"/>
        <end position="169"/>
    </location>
</feature>
<sequence>MLTINRNSSTEQPPNWRSNLKDDWDQLILEDKIKLLYYSIWAIIASGFMFLIFTPASDTDDEVRKKEMVDWECKSSFVHEKEINEDVNGLVQKNMEVSPKNNFVMIEKRKLAKLLQLEKTVATLHDVLTKSEQVLMKTNADIHKTRNTLHKLEENLDFYKEHAQAITADKSVLNYIIAFRKYGVA</sequence>
<reference evidence="4" key="1">
    <citation type="submission" date="2022-11" db="UniProtKB">
        <authorList>
            <consortium name="WormBaseParasite"/>
        </authorList>
    </citation>
    <scope>IDENTIFICATION</scope>
</reference>
<keyword evidence="3" id="KW-1185">Reference proteome</keyword>
<accession>A0A915ENZ0</accession>
<name>A0A915ENZ0_9BILA</name>
<organism evidence="3 4">
    <name type="scientific">Ditylenchus dipsaci</name>
    <dbReference type="NCBI Taxonomy" id="166011"/>
    <lineage>
        <taxon>Eukaryota</taxon>
        <taxon>Metazoa</taxon>
        <taxon>Ecdysozoa</taxon>
        <taxon>Nematoda</taxon>
        <taxon>Chromadorea</taxon>
        <taxon>Rhabditida</taxon>
        <taxon>Tylenchina</taxon>
        <taxon>Tylenchomorpha</taxon>
        <taxon>Sphaerularioidea</taxon>
        <taxon>Anguinidae</taxon>
        <taxon>Anguininae</taxon>
        <taxon>Ditylenchus</taxon>
    </lineage>
</organism>
<evidence type="ECO:0000313" key="4">
    <source>
        <dbReference type="WBParaSite" id="jg7931"/>
    </source>
</evidence>
<keyword evidence="2" id="KW-1133">Transmembrane helix</keyword>
<keyword evidence="1" id="KW-0175">Coiled coil</keyword>
<protein>
    <submittedName>
        <fullName evidence="4">Uncharacterized protein</fullName>
    </submittedName>
</protein>
<dbReference type="AlphaFoldDB" id="A0A915ENZ0"/>
<feature type="transmembrane region" description="Helical" evidence="2">
    <location>
        <begin position="35"/>
        <end position="56"/>
    </location>
</feature>
<evidence type="ECO:0000313" key="3">
    <source>
        <dbReference type="Proteomes" id="UP000887574"/>
    </source>
</evidence>
<evidence type="ECO:0000256" key="1">
    <source>
        <dbReference type="SAM" id="Coils"/>
    </source>
</evidence>
<dbReference type="Proteomes" id="UP000887574">
    <property type="component" value="Unplaced"/>
</dbReference>
<keyword evidence="2" id="KW-0472">Membrane</keyword>
<keyword evidence="2" id="KW-0812">Transmembrane</keyword>
<dbReference type="WBParaSite" id="jg7931">
    <property type="protein sequence ID" value="jg7931"/>
    <property type="gene ID" value="jg7931"/>
</dbReference>
<proteinExistence type="predicted"/>
<evidence type="ECO:0000256" key="2">
    <source>
        <dbReference type="SAM" id="Phobius"/>
    </source>
</evidence>